<proteinExistence type="predicted"/>
<sequence>MKIRQLIAVALFSMVTVVAAIDLDPKSAALAFDHLNVTLVPGAIEILQSHGLWTPSPAALNGLEPMFGDDFNGTLENEKFEDSDLEINDLILLGINDKQTTDLSISGYENGLANVDVCSPLVCLPFATRASS</sequence>
<protein>
    <submittedName>
        <fullName evidence="2">Uncharacterized protein</fullName>
    </submittedName>
</protein>
<evidence type="ECO:0000313" key="2">
    <source>
        <dbReference type="EMBL" id="POS75223.1"/>
    </source>
</evidence>
<keyword evidence="1" id="KW-0732">Signal</keyword>
<feature type="chain" id="PRO_5015111470" evidence="1">
    <location>
        <begin position="21"/>
        <end position="132"/>
    </location>
</feature>
<keyword evidence="3" id="KW-1185">Reference proteome</keyword>
<reference evidence="2" key="1">
    <citation type="submission" date="2017-09" db="EMBL/GenBank/DDBJ databases">
        <title>Polyketide synthases of a Diaporthe helianthi virulent isolate.</title>
        <authorList>
            <person name="Baroncelli R."/>
        </authorList>
    </citation>
    <scope>NUCLEOTIDE SEQUENCE [LARGE SCALE GENOMIC DNA]</scope>
    <source>
        <strain evidence="2">7/96</strain>
    </source>
</reference>
<accession>A0A2P5HY98</accession>
<dbReference type="Proteomes" id="UP000094444">
    <property type="component" value="Unassembled WGS sequence"/>
</dbReference>
<dbReference type="OrthoDB" id="5229222at2759"/>
<dbReference type="EMBL" id="MAVT02000514">
    <property type="protein sequence ID" value="POS75223.1"/>
    <property type="molecule type" value="Genomic_DNA"/>
</dbReference>
<dbReference type="InParanoid" id="A0A2P5HY98"/>
<feature type="signal peptide" evidence="1">
    <location>
        <begin position="1"/>
        <end position="20"/>
    </location>
</feature>
<evidence type="ECO:0000313" key="3">
    <source>
        <dbReference type="Proteomes" id="UP000094444"/>
    </source>
</evidence>
<comment type="caution">
    <text evidence="2">The sequence shown here is derived from an EMBL/GenBank/DDBJ whole genome shotgun (WGS) entry which is preliminary data.</text>
</comment>
<organism evidence="2 3">
    <name type="scientific">Diaporthe helianthi</name>
    <dbReference type="NCBI Taxonomy" id="158607"/>
    <lineage>
        <taxon>Eukaryota</taxon>
        <taxon>Fungi</taxon>
        <taxon>Dikarya</taxon>
        <taxon>Ascomycota</taxon>
        <taxon>Pezizomycotina</taxon>
        <taxon>Sordariomycetes</taxon>
        <taxon>Sordariomycetidae</taxon>
        <taxon>Diaporthales</taxon>
        <taxon>Diaporthaceae</taxon>
        <taxon>Diaporthe</taxon>
    </lineage>
</organism>
<dbReference type="AlphaFoldDB" id="A0A2P5HY98"/>
<name>A0A2P5HY98_DIAHE</name>
<evidence type="ECO:0000256" key="1">
    <source>
        <dbReference type="SAM" id="SignalP"/>
    </source>
</evidence>
<gene>
    <name evidence="2" type="ORF">DHEL01_v206377</name>
</gene>